<reference evidence="1 2" key="1">
    <citation type="journal article" date="2012" name="J. Bacteriol.">
        <title>Genome sequence of Thalassospira xiamenensis type strain M-5.</title>
        <authorList>
            <person name="Lai Q."/>
            <person name="Shao Z."/>
        </authorList>
    </citation>
    <scope>NUCLEOTIDE SEQUENCE [LARGE SCALE GENOMIC DNA]</scope>
    <source>
        <strain evidence="1 2">M-5</strain>
    </source>
</reference>
<proteinExistence type="predicted"/>
<evidence type="ECO:0000313" key="1">
    <source>
        <dbReference type="EMBL" id="AJD54324.1"/>
    </source>
</evidence>
<name>A0AB72UJG8_9PROT</name>
<dbReference type="RefSeq" id="WP_007091748.1">
    <property type="nucleotide sequence ID" value="NZ_CP004389.1"/>
</dbReference>
<accession>A0AB72UJG8</accession>
<sequence length="149" mass="16092">MKNLTIEDITLDTASASGFLNWLSQEIPGPLLTTNGDLLAAEGHAALPHDDIVNCPSLREWTINPTAQSISLTIYKRSSSETINPTKDILLSLGIELDKSGETKPVFGFFISPDLTKDMESSAQTFSRLLPGAVDLIDAAAREETDVFA</sequence>
<evidence type="ECO:0000313" key="2">
    <source>
        <dbReference type="Proteomes" id="UP000007127"/>
    </source>
</evidence>
<dbReference type="AlphaFoldDB" id="A0AB72UJG8"/>
<organism evidence="1 2">
    <name type="scientific">Thalassospira xiamenensis M-5 = DSM 17429</name>
    <dbReference type="NCBI Taxonomy" id="1123366"/>
    <lineage>
        <taxon>Bacteria</taxon>
        <taxon>Pseudomonadati</taxon>
        <taxon>Pseudomonadota</taxon>
        <taxon>Alphaproteobacteria</taxon>
        <taxon>Rhodospirillales</taxon>
        <taxon>Thalassospiraceae</taxon>
        <taxon>Thalassospira</taxon>
    </lineage>
</organism>
<dbReference type="Proteomes" id="UP000007127">
    <property type="component" value="Plasmid"/>
</dbReference>
<protein>
    <submittedName>
        <fullName evidence="1">Uncharacterized protein</fullName>
    </submittedName>
</protein>
<dbReference type="KEGG" id="txi:TH3_21258"/>
<dbReference type="EMBL" id="CP004389">
    <property type="protein sequence ID" value="AJD54324.1"/>
    <property type="molecule type" value="Genomic_DNA"/>
</dbReference>
<geneLocation type="plasmid" evidence="2"/>
<dbReference type="GeneID" id="31929892"/>
<gene>
    <name evidence="1" type="ORF">TH3_21258</name>
</gene>
<keyword evidence="1" id="KW-0614">Plasmid</keyword>